<name>A0ACC3A8E4_9EURO</name>
<dbReference type="EMBL" id="JAPDRQ010000070">
    <property type="protein sequence ID" value="KAJ9657022.1"/>
    <property type="molecule type" value="Genomic_DNA"/>
</dbReference>
<proteinExistence type="predicted"/>
<comment type="caution">
    <text evidence="1">The sequence shown here is derived from an EMBL/GenBank/DDBJ whole genome shotgun (WGS) entry which is preliminary data.</text>
</comment>
<sequence length="85" mass="9523">MGLVLYGEWTTYCGPTPFTLAELPQLTNQTVVVIIRYSTEYIIMEHVQGSQLAQTWPDLGRPEQTHFIGAVYQKIKGIANADLPV</sequence>
<dbReference type="Proteomes" id="UP001172386">
    <property type="component" value="Unassembled WGS sequence"/>
</dbReference>
<gene>
    <name evidence="1" type="ORF">H2198_004622</name>
</gene>
<accession>A0ACC3A8E4</accession>
<evidence type="ECO:0000313" key="2">
    <source>
        <dbReference type="Proteomes" id="UP001172386"/>
    </source>
</evidence>
<reference evidence="1" key="1">
    <citation type="submission" date="2022-10" db="EMBL/GenBank/DDBJ databases">
        <title>Culturing micro-colonial fungi from biological soil crusts in the Mojave desert and describing Neophaeococcomyces mojavensis, and introducing the new genera and species Taxawa tesnikishii.</title>
        <authorList>
            <person name="Kurbessoian T."/>
            <person name="Stajich J.E."/>
        </authorList>
    </citation>
    <scope>NUCLEOTIDE SEQUENCE</scope>
    <source>
        <strain evidence="1">JES_112</strain>
    </source>
</reference>
<organism evidence="1 2">
    <name type="scientific">Neophaeococcomyces mojaviensis</name>
    <dbReference type="NCBI Taxonomy" id="3383035"/>
    <lineage>
        <taxon>Eukaryota</taxon>
        <taxon>Fungi</taxon>
        <taxon>Dikarya</taxon>
        <taxon>Ascomycota</taxon>
        <taxon>Pezizomycotina</taxon>
        <taxon>Eurotiomycetes</taxon>
        <taxon>Chaetothyriomycetidae</taxon>
        <taxon>Chaetothyriales</taxon>
        <taxon>Chaetothyriales incertae sedis</taxon>
        <taxon>Neophaeococcomyces</taxon>
    </lineage>
</organism>
<protein>
    <submittedName>
        <fullName evidence="1">Uncharacterized protein</fullName>
    </submittedName>
</protein>
<evidence type="ECO:0000313" key="1">
    <source>
        <dbReference type="EMBL" id="KAJ9657022.1"/>
    </source>
</evidence>
<keyword evidence="2" id="KW-1185">Reference proteome</keyword>